<evidence type="ECO:0000313" key="4">
    <source>
        <dbReference type="Proteomes" id="UP000680656"/>
    </source>
</evidence>
<dbReference type="GeneID" id="65095897"/>
<organism evidence="3 4">
    <name type="scientific">Methanospirillum purgamenti</name>
    <dbReference type="NCBI Taxonomy" id="2834276"/>
    <lineage>
        <taxon>Archaea</taxon>
        <taxon>Methanobacteriati</taxon>
        <taxon>Methanobacteriota</taxon>
        <taxon>Stenosarchaea group</taxon>
        <taxon>Methanomicrobia</taxon>
        <taxon>Methanomicrobiales</taxon>
        <taxon>Methanospirillaceae</taxon>
        <taxon>Methanospirillum</taxon>
    </lineage>
</organism>
<dbReference type="InterPro" id="IPR013784">
    <property type="entry name" value="Carb-bd-like_fold"/>
</dbReference>
<keyword evidence="1" id="KW-0472">Membrane</keyword>
<dbReference type="Gene3D" id="2.60.40.1120">
    <property type="entry name" value="Carboxypeptidase-like, regulatory domain"/>
    <property type="match status" value="2"/>
</dbReference>
<proteinExistence type="predicted"/>
<evidence type="ECO:0000313" key="3">
    <source>
        <dbReference type="EMBL" id="QVV89314.1"/>
    </source>
</evidence>
<evidence type="ECO:0000256" key="1">
    <source>
        <dbReference type="SAM" id="Phobius"/>
    </source>
</evidence>
<dbReference type="Pfam" id="PF08308">
    <property type="entry name" value="PEGA"/>
    <property type="match status" value="6"/>
</dbReference>
<keyword evidence="1" id="KW-0812">Transmembrane</keyword>
<accession>A0A8E7AZT4</accession>
<dbReference type="EMBL" id="CP075546">
    <property type="protein sequence ID" value="QVV89314.1"/>
    <property type="molecule type" value="Genomic_DNA"/>
</dbReference>
<dbReference type="KEGG" id="mrtj:KHC33_01895"/>
<feature type="domain" description="PEGA" evidence="2">
    <location>
        <begin position="398"/>
        <end position="469"/>
    </location>
</feature>
<dbReference type="PANTHER" id="PTHR36194">
    <property type="entry name" value="S-LAYER-LIKE PROTEIN"/>
    <property type="match status" value="1"/>
</dbReference>
<feature type="domain" description="PEGA" evidence="2">
    <location>
        <begin position="478"/>
        <end position="543"/>
    </location>
</feature>
<dbReference type="InterPro" id="IPR013229">
    <property type="entry name" value="PEGA"/>
</dbReference>
<protein>
    <submittedName>
        <fullName evidence="3">PEGA domain-containing protein</fullName>
    </submittedName>
</protein>
<sequence>MSLSRVLITVILILIVYCNSVPAEQNVNNAVPIGFDGPLIPEGEDPDYPTVYPTDFPTELPTITIEPTIGDQYGWISINTIPSGAWVTFDGDAQGQSPVMVQVLSTASPFHQIYISMDGYQDWSTSLSENPAPGQTIPINAHLVRMEPTVTPTFTPTVTPTESPTPSPTPTIIGPDYGWVYIESNPTAAEVTFDGVYQGSAPALVKVYSTGTPSHQILIRMSGYYDWTSALSQNPGPDQTIPITATLVPMAQYGSIRVQSNPTRSVAILDGGNQDLTPCTFDNLLPGSHTIKVTKDGYQPYTTQIRVNTGTEAQVSASLSPVDRFGTLYVTSTPSGADIFLDGVYYGQTPYTLSASAGAHTLVLKYAGYNTFSSGVTLYAGQQNQITAQLEPHGPSYGSVQVASTPGSSEVFLNNDYKGKTPSTGYLDIPGLNPGIYTIRISHPQNQDYQGTVSVNGGQTSTVQVALQSSPNPATKNGTLVVNSNPSGAYVFLDNLFKGITPLTLPSVQPGQHTLIVRMNDYSDATRPVTITGGNTTDMIIEMVPIAQPTKEPTQTPLPTQTRAPVPLLAIIGGLCAVGFLFHRRNN</sequence>
<feature type="domain" description="PEGA" evidence="2">
    <location>
        <begin position="325"/>
        <end position="392"/>
    </location>
</feature>
<keyword evidence="4" id="KW-1185">Reference proteome</keyword>
<feature type="domain" description="PEGA" evidence="2">
    <location>
        <begin position="180"/>
        <end position="248"/>
    </location>
</feature>
<reference evidence="3 4" key="1">
    <citation type="submission" date="2021-05" db="EMBL/GenBank/DDBJ databases">
        <title>A novel Methanospirillum isolate from a pyrite-forming mixed culture.</title>
        <authorList>
            <person name="Bunk B."/>
            <person name="Sproer C."/>
            <person name="Spring S."/>
            <person name="Pester M."/>
        </authorList>
    </citation>
    <scope>NUCLEOTIDE SEQUENCE [LARGE SCALE GENOMIC DNA]</scope>
    <source>
        <strain evidence="3 4">J.3.6.1-F.2.7.3</strain>
    </source>
</reference>
<dbReference type="GO" id="GO:0030246">
    <property type="term" value="F:carbohydrate binding"/>
    <property type="evidence" value="ECO:0007669"/>
    <property type="project" value="InterPro"/>
</dbReference>
<dbReference type="PANTHER" id="PTHR36194:SF1">
    <property type="entry name" value="S-LAYER-LIKE PROTEIN"/>
    <property type="match status" value="1"/>
</dbReference>
<dbReference type="SUPFAM" id="SSF49452">
    <property type="entry name" value="Starch-binding domain-like"/>
    <property type="match status" value="1"/>
</dbReference>
<keyword evidence="1" id="KW-1133">Transmembrane helix</keyword>
<feature type="domain" description="PEGA" evidence="2">
    <location>
        <begin position="254"/>
        <end position="321"/>
    </location>
</feature>
<dbReference type="AlphaFoldDB" id="A0A8E7AZT4"/>
<gene>
    <name evidence="3" type="ORF">KHC33_01895</name>
</gene>
<dbReference type="RefSeq" id="WP_214420111.1">
    <property type="nucleotide sequence ID" value="NZ_CP075546.1"/>
</dbReference>
<dbReference type="Proteomes" id="UP000680656">
    <property type="component" value="Chromosome"/>
</dbReference>
<name>A0A8E7AZT4_9EURY</name>
<feature type="transmembrane region" description="Helical" evidence="1">
    <location>
        <begin position="564"/>
        <end position="582"/>
    </location>
</feature>
<evidence type="ECO:0000259" key="2">
    <source>
        <dbReference type="Pfam" id="PF08308"/>
    </source>
</evidence>
<feature type="domain" description="PEGA" evidence="2">
    <location>
        <begin position="76"/>
        <end position="144"/>
    </location>
</feature>